<gene>
    <name evidence="2" type="ORF">GCM10023213_38890</name>
</gene>
<dbReference type="InterPro" id="IPR009045">
    <property type="entry name" value="Zn_M74/Hedgehog-like"/>
</dbReference>
<proteinExistence type="predicted"/>
<comment type="caution">
    <text evidence="2">The sequence shown here is derived from an EMBL/GenBank/DDBJ whole genome shotgun (WGS) entry which is preliminary data.</text>
</comment>
<dbReference type="EMBL" id="BAABIA010000008">
    <property type="protein sequence ID" value="GAA5146200.1"/>
    <property type="molecule type" value="Genomic_DNA"/>
</dbReference>
<dbReference type="InterPro" id="IPR039561">
    <property type="entry name" value="Peptidase_M15C"/>
</dbReference>
<protein>
    <recommendedName>
        <fullName evidence="1">Peptidase M15C domain-containing protein</fullName>
    </recommendedName>
</protein>
<dbReference type="SUPFAM" id="SSF55166">
    <property type="entry name" value="Hedgehog/DD-peptidase"/>
    <property type="match status" value="1"/>
</dbReference>
<evidence type="ECO:0000313" key="2">
    <source>
        <dbReference type="EMBL" id="GAA5146200.1"/>
    </source>
</evidence>
<feature type="domain" description="Peptidase M15C" evidence="1">
    <location>
        <begin position="145"/>
        <end position="203"/>
    </location>
</feature>
<sequence length="206" mass="23456">MSETDRARFDRICAMQREIRPYFAPADRAGCVDGFWGPKSQAACQAYLRALMPKENPWPKSDVKSMTAFYGTPGDESNLVSFVFPYPAFYGGKRVTTGRCHWKVKDSLLRILTRIDKIHGDDRGVMEEAEDYGGIFNFRNKRFGTTLSIHAWGAAIDLDADDNSFRDHWPMQADMPLEIMAEFAKEGWISAGAFWGYDAMHFQATR</sequence>
<dbReference type="RefSeq" id="WP_345738068.1">
    <property type="nucleotide sequence ID" value="NZ_BAABIA010000008.1"/>
</dbReference>
<accession>A0ABP9PJK7</accession>
<dbReference type="Pfam" id="PF13539">
    <property type="entry name" value="Peptidase_M15_4"/>
    <property type="match status" value="1"/>
</dbReference>
<reference evidence="3" key="1">
    <citation type="journal article" date="2019" name="Int. J. Syst. Evol. Microbiol.">
        <title>The Global Catalogue of Microorganisms (GCM) 10K type strain sequencing project: providing services to taxonomists for standard genome sequencing and annotation.</title>
        <authorList>
            <consortium name="The Broad Institute Genomics Platform"/>
            <consortium name="The Broad Institute Genome Sequencing Center for Infectious Disease"/>
            <person name="Wu L."/>
            <person name="Ma J."/>
        </authorList>
    </citation>
    <scope>NUCLEOTIDE SEQUENCE [LARGE SCALE GENOMIC DNA]</scope>
    <source>
        <strain evidence="3">JCM 18053</strain>
    </source>
</reference>
<name>A0ABP9PJK7_9BACT</name>
<evidence type="ECO:0000313" key="3">
    <source>
        <dbReference type="Proteomes" id="UP001499852"/>
    </source>
</evidence>
<keyword evidence="3" id="KW-1185">Reference proteome</keyword>
<evidence type="ECO:0000259" key="1">
    <source>
        <dbReference type="Pfam" id="PF13539"/>
    </source>
</evidence>
<dbReference type="Gene3D" id="3.30.1380.10">
    <property type="match status" value="1"/>
</dbReference>
<dbReference type="Proteomes" id="UP001499852">
    <property type="component" value="Unassembled WGS sequence"/>
</dbReference>
<organism evidence="2 3">
    <name type="scientific">Prosthecobacter algae</name>
    <dbReference type="NCBI Taxonomy" id="1144682"/>
    <lineage>
        <taxon>Bacteria</taxon>
        <taxon>Pseudomonadati</taxon>
        <taxon>Verrucomicrobiota</taxon>
        <taxon>Verrucomicrobiia</taxon>
        <taxon>Verrucomicrobiales</taxon>
        <taxon>Verrucomicrobiaceae</taxon>
        <taxon>Prosthecobacter</taxon>
    </lineage>
</organism>